<evidence type="ECO:0000256" key="2">
    <source>
        <dbReference type="ARBA" id="ARBA00022679"/>
    </source>
</evidence>
<dbReference type="PANTHER" id="PTHR12812">
    <property type="entry name" value="HEPARAN SULFATE 6-O-SULFOTRANSFERASE 3"/>
    <property type="match status" value="1"/>
</dbReference>
<name>A0ABU2HU59_9RHOB</name>
<organism evidence="7 8">
    <name type="scientific">Paracoccus aurantius</name>
    <dbReference type="NCBI Taxonomy" id="3073814"/>
    <lineage>
        <taxon>Bacteria</taxon>
        <taxon>Pseudomonadati</taxon>
        <taxon>Pseudomonadota</taxon>
        <taxon>Alphaproteobacteria</taxon>
        <taxon>Rhodobacterales</taxon>
        <taxon>Paracoccaceae</taxon>
        <taxon>Paracoccus</taxon>
    </lineage>
</organism>
<proteinExistence type="predicted"/>
<dbReference type="Pfam" id="PF03567">
    <property type="entry name" value="Sulfotransfer_2"/>
    <property type="match status" value="1"/>
</dbReference>
<protein>
    <submittedName>
        <fullName evidence="7">Sulfotransferase family 2 domain-containing protein</fullName>
    </submittedName>
</protein>
<evidence type="ECO:0000256" key="3">
    <source>
        <dbReference type="ARBA" id="ARBA00022692"/>
    </source>
</evidence>
<sequence length="262" mass="30293">MPFKDLDRVDLPAFIESERNEEALWLFMHIPKTAGSSFSEAMAASLSPYRNIEVDYRDGSRSFSEKISSAANRFIDEAQSTRFRSASGHLTYDLVRRIRASVENVKLITFLRDPVTRVISDYRYQRTPMHPPYREFIEKFPTLLDYINFAPSQNTLLEYICGREGSPSASNAIDILDTDFCFVGLQEMYPFSYYTMMELFGASNARPVEHRRKTPDTPETEVEVTDDVIKLIRDNNAGDLEVFEHVRSRLMRHRNTFARISG</sequence>
<keyword evidence="6" id="KW-0325">Glycoprotein</keyword>
<evidence type="ECO:0000256" key="4">
    <source>
        <dbReference type="ARBA" id="ARBA00022989"/>
    </source>
</evidence>
<comment type="subcellular location">
    <subcellularLocation>
        <location evidence="1">Membrane</location>
        <topology evidence="1">Single-pass membrane protein</topology>
    </subcellularLocation>
</comment>
<dbReference type="InterPro" id="IPR005331">
    <property type="entry name" value="Sulfotransferase"/>
</dbReference>
<dbReference type="SUPFAM" id="SSF52540">
    <property type="entry name" value="P-loop containing nucleoside triphosphate hydrolases"/>
    <property type="match status" value="1"/>
</dbReference>
<evidence type="ECO:0000313" key="7">
    <source>
        <dbReference type="EMBL" id="MDS9468582.1"/>
    </source>
</evidence>
<dbReference type="RefSeq" id="WP_311160826.1">
    <property type="nucleotide sequence ID" value="NZ_JAVQLW010000001.1"/>
</dbReference>
<keyword evidence="2" id="KW-0808">Transferase</keyword>
<accession>A0ABU2HU59</accession>
<keyword evidence="3" id="KW-0812">Transmembrane</keyword>
<reference evidence="8" key="1">
    <citation type="submission" date="2023-07" db="EMBL/GenBank/DDBJ databases">
        <title>Paracoccus sp. MBLB3053 whole genome sequence.</title>
        <authorList>
            <person name="Hwang C.Y."/>
            <person name="Cho E.-S."/>
            <person name="Seo M.-J."/>
        </authorList>
    </citation>
    <scope>NUCLEOTIDE SEQUENCE [LARGE SCALE GENOMIC DNA]</scope>
    <source>
        <strain evidence="8">MBLB3053</strain>
    </source>
</reference>
<keyword evidence="4" id="KW-1133">Transmembrane helix</keyword>
<keyword evidence="5" id="KW-0472">Membrane</keyword>
<dbReference type="Proteomes" id="UP001269144">
    <property type="component" value="Unassembled WGS sequence"/>
</dbReference>
<dbReference type="Gene3D" id="3.40.50.300">
    <property type="entry name" value="P-loop containing nucleotide triphosphate hydrolases"/>
    <property type="match status" value="1"/>
</dbReference>
<comment type="caution">
    <text evidence="7">The sequence shown here is derived from an EMBL/GenBank/DDBJ whole genome shotgun (WGS) entry which is preliminary data.</text>
</comment>
<keyword evidence="8" id="KW-1185">Reference proteome</keyword>
<evidence type="ECO:0000256" key="6">
    <source>
        <dbReference type="ARBA" id="ARBA00023180"/>
    </source>
</evidence>
<evidence type="ECO:0000256" key="1">
    <source>
        <dbReference type="ARBA" id="ARBA00004167"/>
    </source>
</evidence>
<dbReference type="InterPro" id="IPR027417">
    <property type="entry name" value="P-loop_NTPase"/>
</dbReference>
<gene>
    <name evidence="7" type="ORF">RGQ15_13515</name>
</gene>
<evidence type="ECO:0000256" key="5">
    <source>
        <dbReference type="ARBA" id="ARBA00023136"/>
    </source>
</evidence>
<evidence type="ECO:0000313" key="8">
    <source>
        <dbReference type="Proteomes" id="UP001269144"/>
    </source>
</evidence>
<dbReference type="EMBL" id="JAVQLW010000001">
    <property type="protein sequence ID" value="MDS9468582.1"/>
    <property type="molecule type" value="Genomic_DNA"/>
</dbReference>
<dbReference type="PANTHER" id="PTHR12812:SF0">
    <property type="entry name" value="HEPARAN-SULFATE 6-O-SULFOTRANSFERASE"/>
    <property type="match status" value="1"/>
</dbReference>
<dbReference type="InterPro" id="IPR010635">
    <property type="entry name" value="Heparan_SO4-6-sulfoTrfase"/>
</dbReference>